<proteinExistence type="predicted"/>
<dbReference type="AlphaFoldDB" id="A0AAW2YV59"/>
<sequence>MSQMLSAKSCLNCRKLHRKCDRRTPRCTLCSERRKTCVYENVVEVREDVRRTSISSLSGINLDMSNSKLPLPLVNLQYTRNHTHNPLQHFMPTINLSSGHKFINLLQGLSLEIMLSTPVMSRDKLIEVLQYLDLQQTGQEHLASPPHWEDMAFVYALLACFYKKDGNQALSHQLFELCRNLINSNDFERVSTSFVAACCFQYLGSYCTLEENTARAEFFLSNVRGYLENQRGKVLHPCHSFLESSHVIIKLFSFLCDGTREPEHLHGMFEIFVSKFLALKEFYSTDFGKFISHDRRITDVFANMEMKYGMEDIKLYIRDIYREDDVAAYICDQFMNAFDQVMNIMPHPHVHFRKLTGSFSFQAYRLVRSIVVNDSKTSRSVADNIAKMLSTTDFSHCFMVIADVIYLVSDYHIKCIETSTDPLDQLLLLSSLREEYAAVTYLDERYFKTKIATAKQKLEIALAKYNGLMNSQNYRNQMNTRQQIPTGQPVLSSGYNFENTFSNFASAVGANRNTQPLTPSQPIPQKQLQPHLNYAQVQLLSTKQKVNFEKDQGGLLYELSDSLQDVGDLLSYDTVEDVFTSFM</sequence>
<comment type="caution">
    <text evidence="2">The sequence shown here is derived from an EMBL/GenBank/DDBJ whole genome shotgun (WGS) entry which is preliminary data.</text>
</comment>
<dbReference type="InterPro" id="IPR036864">
    <property type="entry name" value="Zn2-C6_fun-type_DNA-bd_sf"/>
</dbReference>
<name>A0AAW2YV59_9EUKA</name>
<dbReference type="CDD" id="cd00067">
    <property type="entry name" value="GAL4"/>
    <property type="match status" value="1"/>
</dbReference>
<feature type="domain" description="Zn(2)-C6 fungal-type" evidence="1">
    <location>
        <begin position="9"/>
        <end position="39"/>
    </location>
</feature>
<reference evidence="2 4" key="1">
    <citation type="submission" date="2024-03" db="EMBL/GenBank/DDBJ databases">
        <title>The Acrasis kona genome and developmental transcriptomes reveal deep origins of eukaryotic multicellular pathways.</title>
        <authorList>
            <person name="Sheikh S."/>
            <person name="Fu C.-J."/>
            <person name="Brown M.W."/>
            <person name="Baldauf S.L."/>
        </authorList>
    </citation>
    <scope>NUCLEOTIDE SEQUENCE [LARGE SCALE GENOMIC DNA]</scope>
    <source>
        <strain evidence="2 4">ATCC MYA-3509</strain>
    </source>
</reference>
<dbReference type="Proteomes" id="UP001431209">
    <property type="component" value="Unassembled WGS sequence"/>
</dbReference>
<dbReference type="Pfam" id="PF00172">
    <property type="entry name" value="Zn_clus"/>
    <property type="match status" value="1"/>
</dbReference>
<dbReference type="EMBL" id="JAOPGA020001101">
    <property type="protein sequence ID" value="KAL0485047.1"/>
    <property type="molecule type" value="Genomic_DNA"/>
</dbReference>
<dbReference type="GO" id="GO:0000981">
    <property type="term" value="F:DNA-binding transcription factor activity, RNA polymerase II-specific"/>
    <property type="evidence" value="ECO:0007669"/>
    <property type="project" value="InterPro"/>
</dbReference>
<dbReference type="PROSITE" id="PS50048">
    <property type="entry name" value="ZN2_CY6_FUNGAL_2"/>
    <property type="match status" value="1"/>
</dbReference>
<dbReference type="GO" id="GO:0008270">
    <property type="term" value="F:zinc ion binding"/>
    <property type="evidence" value="ECO:0007669"/>
    <property type="project" value="InterPro"/>
</dbReference>
<keyword evidence="4" id="KW-1185">Reference proteome</keyword>
<dbReference type="Gene3D" id="4.10.240.10">
    <property type="entry name" value="Zn(2)-C6 fungal-type DNA-binding domain"/>
    <property type="match status" value="1"/>
</dbReference>
<evidence type="ECO:0000259" key="1">
    <source>
        <dbReference type="PROSITE" id="PS50048"/>
    </source>
</evidence>
<dbReference type="SUPFAM" id="SSF57701">
    <property type="entry name" value="Zn2/Cys6 DNA-binding domain"/>
    <property type="match status" value="1"/>
</dbReference>
<evidence type="ECO:0000313" key="2">
    <source>
        <dbReference type="EMBL" id="KAL0481030.1"/>
    </source>
</evidence>
<dbReference type="PROSITE" id="PS00463">
    <property type="entry name" value="ZN2_CY6_FUNGAL_1"/>
    <property type="match status" value="1"/>
</dbReference>
<dbReference type="EMBL" id="JAOPGA020000724">
    <property type="protein sequence ID" value="KAL0481030.1"/>
    <property type="molecule type" value="Genomic_DNA"/>
</dbReference>
<gene>
    <name evidence="2" type="ORF">AKO1_002030</name>
    <name evidence="3" type="ORF">AKO1_003746</name>
</gene>
<dbReference type="SMART" id="SM00066">
    <property type="entry name" value="GAL4"/>
    <property type="match status" value="1"/>
</dbReference>
<accession>A0AAW2YV59</accession>
<organism evidence="2 4">
    <name type="scientific">Acrasis kona</name>
    <dbReference type="NCBI Taxonomy" id="1008807"/>
    <lineage>
        <taxon>Eukaryota</taxon>
        <taxon>Discoba</taxon>
        <taxon>Heterolobosea</taxon>
        <taxon>Tetramitia</taxon>
        <taxon>Eutetramitia</taxon>
        <taxon>Acrasidae</taxon>
        <taxon>Acrasis</taxon>
    </lineage>
</organism>
<dbReference type="InterPro" id="IPR001138">
    <property type="entry name" value="Zn2Cys6_DnaBD"/>
</dbReference>
<evidence type="ECO:0000313" key="3">
    <source>
        <dbReference type="EMBL" id="KAL0485047.1"/>
    </source>
</evidence>
<protein>
    <recommendedName>
        <fullName evidence="1">Zn(2)-C6 fungal-type domain-containing protein</fullName>
    </recommendedName>
</protein>
<evidence type="ECO:0000313" key="4">
    <source>
        <dbReference type="Proteomes" id="UP001431209"/>
    </source>
</evidence>